<organism evidence="4 5">
    <name type="scientific">Lentibacillus populi</name>
    <dbReference type="NCBI Taxonomy" id="1827502"/>
    <lineage>
        <taxon>Bacteria</taxon>
        <taxon>Bacillati</taxon>
        <taxon>Bacillota</taxon>
        <taxon>Bacilli</taxon>
        <taxon>Bacillales</taxon>
        <taxon>Bacillaceae</taxon>
        <taxon>Lentibacillus</taxon>
    </lineage>
</organism>
<dbReference type="InterPro" id="IPR050245">
    <property type="entry name" value="PrsA_foldase"/>
</dbReference>
<dbReference type="RefSeq" id="WP_188725196.1">
    <property type="nucleotide sequence ID" value="NZ_BMJD01000016.1"/>
</dbReference>
<dbReference type="Proteomes" id="UP000621492">
    <property type="component" value="Unassembled WGS sequence"/>
</dbReference>
<comment type="caution">
    <text evidence="4">The sequence shown here is derived from an EMBL/GenBank/DDBJ whole genome shotgun (WGS) entry which is preliminary data.</text>
</comment>
<dbReference type="SUPFAM" id="SSF109998">
    <property type="entry name" value="Triger factor/SurA peptide-binding domain-like"/>
    <property type="match status" value="1"/>
</dbReference>
<dbReference type="AlphaFoldDB" id="A0A9W5TXT7"/>
<dbReference type="InterPro" id="IPR027304">
    <property type="entry name" value="Trigger_fact/SurA_dom_sf"/>
</dbReference>
<feature type="compositionally biased region" description="Basic and acidic residues" evidence="2">
    <location>
        <begin position="49"/>
        <end position="59"/>
    </location>
</feature>
<sequence length="246" mass="27849">MKKLVMLVVALSIVTMLAACGNNSDSGSSSDAGKKSGDQNKTEQQAKQAQDKDVKISDDEKVNKDDVVVQVNDTKIKGDQYNNIYAQTKVAMNQFGEDVSDKDQLKEQAINVLVQQELLKQDAKKQGIDISGEKVQSEFEKIKAENEDQFAAVLEQYQLSEQAYKDQLAFELTVDEYINKEITGTDVTDKEIKSYYDKLKEQSKDIPELKKVKEQIKDELTKQKENEKLQAKINELKKDAEIKNMI</sequence>
<keyword evidence="1" id="KW-0175">Coiled coil</keyword>
<keyword evidence="5" id="KW-1185">Reference proteome</keyword>
<name>A0A9W5TXT7_9BACI</name>
<keyword evidence="3" id="KW-0732">Signal</keyword>
<feature type="coiled-coil region" evidence="1">
    <location>
        <begin position="199"/>
        <end position="246"/>
    </location>
</feature>
<dbReference type="PANTHER" id="PTHR47245">
    <property type="entry name" value="PEPTIDYLPROLYL ISOMERASE"/>
    <property type="match status" value="1"/>
</dbReference>
<evidence type="ECO:0000313" key="5">
    <source>
        <dbReference type="Proteomes" id="UP000621492"/>
    </source>
</evidence>
<evidence type="ECO:0000313" key="4">
    <source>
        <dbReference type="EMBL" id="GGB44561.1"/>
    </source>
</evidence>
<gene>
    <name evidence="4" type="ORF">GCM10011409_22690</name>
</gene>
<dbReference type="Pfam" id="PF13624">
    <property type="entry name" value="SurA_N_3"/>
    <property type="match status" value="1"/>
</dbReference>
<feature type="compositionally biased region" description="Basic and acidic residues" evidence="2">
    <location>
        <begin position="32"/>
        <end position="41"/>
    </location>
</feature>
<reference evidence="4" key="2">
    <citation type="submission" date="2020-09" db="EMBL/GenBank/DDBJ databases">
        <authorList>
            <person name="Sun Q."/>
            <person name="Zhou Y."/>
        </authorList>
    </citation>
    <scope>NUCLEOTIDE SEQUENCE</scope>
    <source>
        <strain evidence="4">CGMCC 1.15454</strain>
    </source>
</reference>
<dbReference type="EMBL" id="BMJD01000016">
    <property type="protein sequence ID" value="GGB44561.1"/>
    <property type="molecule type" value="Genomic_DNA"/>
</dbReference>
<evidence type="ECO:0000256" key="1">
    <source>
        <dbReference type="SAM" id="Coils"/>
    </source>
</evidence>
<proteinExistence type="predicted"/>
<feature type="signal peptide" evidence="3">
    <location>
        <begin position="1"/>
        <end position="18"/>
    </location>
</feature>
<evidence type="ECO:0008006" key="6">
    <source>
        <dbReference type="Google" id="ProtNLM"/>
    </source>
</evidence>
<dbReference type="PROSITE" id="PS51257">
    <property type="entry name" value="PROKAR_LIPOPROTEIN"/>
    <property type="match status" value="1"/>
</dbReference>
<accession>A0A9W5TXT7</accession>
<evidence type="ECO:0000256" key="3">
    <source>
        <dbReference type="SAM" id="SignalP"/>
    </source>
</evidence>
<evidence type="ECO:0000256" key="2">
    <source>
        <dbReference type="SAM" id="MobiDB-lite"/>
    </source>
</evidence>
<feature type="region of interest" description="Disordered" evidence="2">
    <location>
        <begin position="22"/>
        <end position="59"/>
    </location>
</feature>
<feature type="chain" id="PRO_5040823841" description="Peptidylprolyl isomerase" evidence="3">
    <location>
        <begin position="19"/>
        <end position="246"/>
    </location>
</feature>
<dbReference type="Gene3D" id="1.10.4030.10">
    <property type="entry name" value="Porin chaperone SurA, peptide-binding domain"/>
    <property type="match status" value="1"/>
</dbReference>
<dbReference type="PANTHER" id="PTHR47245:SF2">
    <property type="entry name" value="PEPTIDYL-PROLYL CIS-TRANS ISOMERASE HP_0175-RELATED"/>
    <property type="match status" value="1"/>
</dbReference>
<protein>
    <recommendedName>
        <fullName evidence="6">Peptidylprolyl isomerase</fullName>
    </recommendedName>
</protein>
<reference evidence="4" key="1">
    <citation type="journal article" date="2014" name="Int. J. Syst. Evol. Microbiol.">
        <title>Complete genome sequence of Corynebacterium casei LMG S-19264T (=DSM 44701T), isolated from a smear-ripened cheese.</title>
        <authorList>
            <consortium name="US DOE Joint Genome Institute (JGI-PGF)"/>
            <person name="Walter F."/>
            <person name="Albersmeier A."/>
            <person name="Kalinowski J."/>
            <person name="Ruckert C."/>
        </authorList>
    </citation>
    <scope>NUCLEOTIDE SEQUENCE</scope>
    <source>
        <strain evidence="4">CGMCC 1.15454</strain>
    </source>
</reference>